<organism evidence="2 3">
    <name type="scientific">Dendrobium nobile</name>
    <name type="common">Orchid</name>
    <dbReference type="NCBI Taxonomy" id="94219"/>
    <lineage>
        <taxon>Eukaryota</taxon>
        <taxon>Viridiplantae</taxon>
        <taxon>Streptophyta</taxon>
        <taxon>Embryophyta</taxon>
        <taxon>Tracheophyta</taxon>
        <taxon>Spermatophyta</taxon>
        <taxon>Magnoliopsida</taxon>
        <taxon>Liliopsida</taxon>
        <taxon>Asparagales</taxon>
        <taxon>Orchidaceae</taxon>
        <taxon>Epidendroideae</taxon>
        <taxon>Malaxideae</taxon>
        <taxon>Dendrobiinae</taxon>
        <taxon>Dendrobium</taxon>
    </lineage>
</organism>
<evidence type="ECO:0000313" key="2">
    <source>
        <dbReference type="EMBL" id="KAI0515976.1"/>
    </source>
</evidence>
<feature type="region of interest" description="Disordered" evidence="1">
    <location>
        <begin position="41"/>
        <end position="92"/>
    </location>
</feature>
<feature type="compositionally biased region" description="Basic and acidic residues" evidence="1">
    <location>
        <begin position="58"/>
        <end position="85"/>
    </location>
</feature>
<evidence type="ECO:0000313" key="3">
    <source>
        <dbReference type="Proteomes" id="UP000829196"/>
    </source>
</evidence>
<sequence length="92" mass="10504">MVLRGYRRIARMESLSDVEEELLRRRSVRWFPSAEMLLSQASVAAEEAEESSGPCTGPDRESEGRAGVETNELRRSYPRPEDLHQRIAVKKS</sequence>
<dbReference type="Proteomes" id="UP000829196">
    <property type="component" value="Unassembled WGS sequence"/>
</dbReference>
<gene>
    <name evidence="2" type="ORF">KFK09_008647</name>
</gene>
<proteinExistence type="predicted"/>
<comment type="caution">
    <text evidence="2">The sequence shown here is derived from an EMBL/GenBank/DDBJ whole genome shotgun (WGS) entry which is preliminary data.</text>
</comment>
<evidence type="ECO:0000256" key="1">
    <source>
        <dbReference type="SAM" id="MobiDB-lite"/>
    </source>
</evidence>
<reference evidence="2" key="1">
    <citation type="journal article" date="2022" name="Front. Genet.">
        <title>Chromosome-Scale Assembly of the Dendrobium nobile Genome Provides Insights Into the Molecular Mechanism of the Biosynthesis of the Medicinal Active Ingredient of Dendrobium.</title>
        <authorList>
            <person name="Xu Q."/>
            <person name="Niu S.-C."/>
            <person name="Li K.-L."/>
            <person name="Zheng P.-J."/>
            <person name="Zhang X.-J."/>
            <person name="Jia Y."/>
            <person name="Liu Y."/>
            <person name="Niu Y.-X."/>
            <person name="Yu L.-H."/>
            <person name="Chen D.-F."/>
            <person name="Zhang G.-Q."/>
        </authorList>
    </citation>
    <scope>NUCLEOTIDE SEQUENCE</scope>
    <source>
        <tissue evidence="2">Leaf</tissue>
    </source>
</reference>
<name>A0A8T3BQ36_DENNO</name>
<accession>A0A8T3BQ36</accession>
<dbReference type="AlphaFoldDB" id="A0A8T3BQ36"/>
<dbReference type="EMBL" id="JAGYWB010000007">
    <property type="protein sequence ID" value="KAI0515976.1"/>
    <property type="molecule type" value="Genomic_DNA"/>
</dbReference>
<keyword evidence="3" id="KW-1185">Reference proteome</keyword>
<protein>
    <submittedName>
        <fullName evidence="2">Uncharacterized protein</fullName>
    </submittedName>
</protein>